<evidence type="ECO:0000313" key="1">
    <source>
        <dbReference type="EMBL" id="MCG4528772.1"/>
    </source>
</evidence>
<organism evidence="1 2">
    <name type="scientific">Intestinimonas massiliensis</name>
    <name type="common">ex Afouda et al. 2020</name>
    <dbReference type="NCBI Taxonomy" id="1673721"/>
    <lineage>
        <taxon>Bacteria</taxon>
        <taxon>Bacillati</taxon>
        <taxon>Bacillota</taxon>
        <taxon>Clostridia</taxon>
        <taxon>Eubacteriales</taxon>
        <taxon>Intestinimonas</taxon>
    </lineage>
</organism>
<gene>
    <name evidence="1" type="ORF">L0P79_17150</name>
</gene>
<dbReference type="RefSeq" id="WP_238075031.1">
    <property type="nucleotide sequence ID" value="NZ_JAKNJB010000044.1"/>
</dbReference>
<proteinExistence type="predicted"/>
<reference evidence="1 2" key="1">
    <citation type="submission" date="2022-01" db="EMBL/GenBank/DDBJ databases">
        <title>Collection of gut derived symbiotic bacterial strains cultured from healthy donors.</title>
        <authorList>
            <person name="Lin H."/>
            <person name="Kohout C."/>
            <person name="Waligurski E."/>
            <person name="Pamer E.G."/>
        </authorList>
    </citation>
    <scope>NUCLEOTIDE SEQUENCE [LARGE SCALE GENOMIC DNA]</scope>
    <source>
        <strain evidence="1 2">DFI.3.7</strain>
    </source>
</reference>
<sequence length="120" mass="13806">MKKINWNELTPVCYSIAKHEDKDIGVAADMLAANIHAGDGVHAGSYALGPKYTPDYRALKAIWDDCTDEERQGLSHDFNDWLQAMRDHYKELCEIWTDEHKSLNLRCRLMVELVTPDENE</sequence>
<dbReference type="EMBL" id="JAKNJB010000044">
    <property type="protein sequence ID" value="MCG4528772.1"/>
    <property type="molecule type" value="Genomic_DNA"/>
</dbReference>
<dbReference type="Proteomes" id="UP001200313">
    <property type="component" value="Unassembled WGS sequence"/>
</dbReference>
<comment type="caution">
    <text evidence="1">The sequence shown here is derived from an EMBL/GenBank/DDBJ whole genome shotgun (WGS) entry which is preliminary data.</text>
</comment>
<keyword evidence="2" id="KW-1185">Reference proteome</keyword>
<accession>A0ABS9MD78</accession>
<evidence type="ECO:0000313" key="2">
    <source>
        <dbReference type="Proteomes" id="UP001200313"/>
    </source>
</evidence>
<protein>
    <submittedName>
        <fullName evidence="1">Uncharacterized protein</fullName>
    </submittedName>
</protein>
<name>A0ABS9MD78_9FIRM</name>